<evidence type="ECO:0000313" key="2">
    <source>
        <dbReference type="Proteomes" id="UP001172457"/>
    </source>
</evidence>
<evidence type="ECO:0000313" key="1">
    <source>
        <dbReference type="EMBL" id="KAJ9548412.1"/>
    </source>
</evidence>
<accession>A0AA38TBQ8</accession>
<comment type="caution">
    <text evidence="1">The sequence shown here is derived from an EMBL/GenBank/DDBJ whole genome shotgun (WGS) entry which is preliminary data.</text>
</comment>
<sequence length="138" mass="15813">MKKLSKEVVIEEDEEAFRFGGRSGDGGGGVAVGVAVVVGRMKEWKGGGFKCEPLFGCEREDNPKHDMWRMTRRHVRSTAACEIVMVHRNNEHAVMARQINMVENNPPYYEICFMQNFSIYTPFVFYHKTLKFNSSNKS</sequence>
<protein>
    <submittedName>
        <fullName evidence="1">Uncharacterized protein</fullName>
    </submittedName>
</protein>
<dbReference type="Proteomes" id="UP001172457">
    <property type="component" value="Chromosome 5"/>
</dbReference>
<organism evidence="1 2">
    <name type="scientific">Centaurea solstitialis</name>
    <name type="common">yellow star-thistle</name>
    <dbReference type="NCBI Taxonomy" id="347529"/>
    <lineage>
        <taxon>Eukaryota</taxon>
        <taxon>Viridiplantae</taxon>
        <taxon>Streptophyta</taxon>
        <taxon>Embryophyta</taxon>
        <taxon>Tracheophyta</taxon>
        <taxon>Spermatophyta</taxon>
        <taxon>Magnoliopsida</taxon>
        <taxon>eudicotyledons</taxon>
        <taxon>Gunneridae</taxon>
        <taxon>Pentapetalae</taxon>
        <taxon>asterids</taxon>
        <taxon>campanulids</taxon>
        <taxon>Asterales</taxon>
        <taxon>Asteraceae</taxon>
        <taxon>Carduoideae</taxon>
        <taxon>Cardueae</taxon>
        <taxon>Centaureinae</taxon>
        <taxon>Centaurea</taxon>
    </lineage>
</organism>
<dbReference type="EMBL" id="JARYMX010000005">
    <property type="protein sequence ID" value="KAJ9548412.1"/>
    <property type="molecule type" value="Genomic_DNA"/>
</dbReference>
<gene>
    <name evidence="1" type="ORF">OSB04_020955</name>
</gene>
<reference evidence="1" key="1">
    <citation type="submission" date="2023-03" db="EMBL/GenBank/DDBJ databases">
        <title>Chromosome-scale reference genome and RAD-based genetic map of yellow starthistle (Centaurea solstitialis) reveal putative structural variation and QTLs associated with invader traits.</title>
        <authorList>
            <person name="Reatini B."/>
            <person name="Cang F.A."/>
            <person name="Jiang Q."/>
            <person name="Mckibben M.T.W."/>
            <person name="Barker M.S."/>
            <person name="Rieseberg L.H."/>
            <person name="Dlugosch K.M."/>
        </authorList>
    </citation>
    <scope>NUCLEOTIDE SEQUENCE</scope>
    <source>
        <strain evidence="1">CAN-66</strain>
        <tissue evidence="1">Leaf</tissue>
    </source>
</reference>
<name>A0AA38TBQ8_9ASTR</name>
<dbReference type="AlphaFoldDB" id="A0AA38TBQ8"/>
<keyword evidence="2" id="KW-1185">Reference proteome</keyword>
<proteinExistence type="predicted"/>